<comment type="caution">
    <text evidence="4">The sequence shown here is derived from an EMBL/GenBank/DDBJ whole genome shotgun (WGS) entry which is preliminary data.</text>
</comment>
<dbReference type="GO" id="GO:0004252">
    <property type="term" value="F:serine-type endopeptidase activity"/>
    <property type="evidence" value="ECO:0007669"/>
    <property type="project" value="InterPro"/>
</dbReference>
<evidence type="ECO:0000313" key="4">
    <source>
        <dbReference type="EMBL" id="KAF5402292.1"/>
    </source>
</evidence>
<dbReference type="InterPro" id="IPR043504">
    <property type="entry name" value="Peptidase_S1_PA_chymotrypsin"/>
</dbReference>
<dbReference type="Pfam" id="PF00089">
    <property type="entry name" value="Trypsin"/>
    <property type="match status" value="1"/>
</dbReference>
<keyword evidence="2" id="KW-0732">Signal</keyword>
<name>A0A8J4X0R4_9TREM</name>
<dbReference type="PANTHER" id="PTHR24252:SF7">
    <property type="entry name" value="HYALIN"/>
    <property type="match status" value="1"/>
</dbReference>
<evidence type="ECO:0000256" key="1">
    <source>
        <dbReference type="ARBA" id="ARBA00023157"/>
    </source>
</evidence>
<reference evidence="4" key="1">
    <citation type="submission" date="2019-05" db="EMBL/GenBank/DDBJ databases">
        <title>Annotation for the trematode Paragonimus heterotremus.</title>
        <authorList>
            <person name="Choi Y.-J."/>
        </authorList>
    </citation>
    <scope>NUCLEOTIDE SEQUENCE</scope>
    <source>
        <strain evidence="4">LC</strain>
    </source>
</reference>
<dbReference type="Proteomes" id="UP000748531">
    <property type="component" value="Unassembled WGS sequence"/>
</dbReference>
<dbReference type="InterPro" id="IPR009003">
    <property type="entry name" value="Peptidase_S1_PA"/>
</dbReference>
<dbReference type="InterPro" id="IPR018114">
    <property type="entry name" value="TRYPSIN_HIS"/>
</dbReference>
<keyword evidence="5" id="KW-1185">Reference proteome</keyword>
<protein>
    <recommendedName>
        <fullName evidence="3">Peptidase S1 domain-containing protein</fullName>
    </recommendedName>
</protein>
<proteinExistence type="predicted"/>
<dbReference type="Gene3D" id="2.40.10.10">
    <property type="entry name" value="Trypsin-like serine proteases"/>
    <property type="match status" value="1"/>
</dbReference>
<gene>
    <name evidence="4" type="ORF">PHET_04227</name>
</gene>
<dbReference type="GO" id="GO:0006508">
    <property type="term" value="P:proteolysis"/>
    <property type="evidence" value="ECO:0007669"/>
    <property type="project" value="InterPro"/>
</dbReference>
<evidence type="ECO:0000256" key="2">
    <source>
        <dbReference type="SAM" id="SignalP"/>
    </source>
</evidence>
<dbReference type="PANTHER" id="PTHR24252">
    <property type="entry name" value="ACROSIN-RELATED"/>
    <property type="match status" value="1"/>
</dbReference>
<dbReference type="PROSITE" id="PS50240">
    <property type="entry name" value="TRYPSIN_DOM"/>
    <property type="match status" value="1"/>
</dbReference>
<feature type="domain" description="Peptidase S1" evidence="3">
    <location>
        <begin position="27"/>
        <end position="112"/>
    </location>
</feature>
<accession>A0A8J4X0R4</accession>
<feature type="signal peptide" evidence="2">
    <location>
        <begin position="1"/>
        <end position="16"/>
    </location>
</feature>
<keyword evidence="1" id="KW-1015">Disulfide bond</keyword>
<sequence length="112" mass="12697">MTQWLVWLNFTSSLSATCSSIETNKRIINGTHARDGAYPWIAHIKYVSEELTSYCGATIISNQWLLTAAHCMWPEKGFENNRSNAAKILHFHLEKIILHPAHAIGKMTQDLT</sequence>
<dbReference type="InterPro" id="IPR001254">
    <property type="entry name" value="Trypsin_dom"/>
</dbReference>
<evidence type="ECO:0000313" key="5">
    <source>
        <dbReference type="Proteomes" id="UP000748531"/>
    </source>
</evidence>
<organism evidence="4 5">
    <name type="scientific">Paragonimus heterotremus</name>
    <dbReference type="NCBI Taxonomy" id="100268"/>
    <lineage>
        <taxon>Eukaryota</taxon>
        <taxon>Metazoa</taxon>
        <taxon>Spiralia</taxon>
        <taxon>Lophotrochozoa</taxon>
        <taxon>Platyhelminthes</taxon>
        <taxon>Trematoda</taxon>
        <taxon>Digenea</taxon>
        <taxon>Plagiorchiida</taxon>
        <taxon>Troglotremata</taxon>
        <taxon>Troglotrematidae</taxon>
        <taxon>Paragonimus</taxon>
    </lineage>
</organism>
<dbReference type="OrthoDB" id="6285445at2759"/>
<dbReference type="AlphaFoldDB" id="A0A8J4X0R4"/>
<dbReference type="SUPFAM" id="SSF50494">
    <property type="entry name" value="Trypsin-like serine proteases"/>
    <property type="match status" value="1"/>
</dbReference>
<feature type="chain" id="PRO_5035168450" description="Peptidase S1 domain-containing protein" evidence="2">
    <location>
        <begin position="17"/>
        <end position="112"/>
    </location>
</feature>
<evidence type="ECO:0000259" key="3">
    <source>
        <dbReference type="PROSITE" id="PS50240"/>
    </source>
</evidence>
<dbReference type="PROSITE" id="PS00134">
    <property type="entry name" value="TRYPSIN_HIS"/>
    <property type="match status" value="1"/>
</dbReference>
<dbReference type="EMBL" id="LUCH01001905">
    <property type="protein sequence ID" value="KAF5402292.1"/>
    <property type="molecule type" value="Genomic_DNA"/>
</dbReference>